<protein>
    <submittedName>
        <fullName evidence="1">Uncharacterized protein</fullName>
    </submittedName>
</protein>
<accession>A0ABP9KVM6</accession>
<comment type="caution">
    <text evidence="1">The sequence shown here is derived from an EMBL/GenBank/DDBJ whole genome shotgun (WGS) entry which is preliminary data.</text>
</comment>
<evidence type="ECO:0000313" key="1">
    <source>
        <dbReference type="EMBL" id="GAA5064797.1"/>
    </source>
</evidence>
<keyword evidence="2" id="KW-1185">Reference proteome</keyword>
<gene>
    <name evidence="1" type="ORF">GCM10023318_51120</name>
</gene>
<reference evidence="2" key="1">
    <citation type="journal article" date="2019" name="Int. J. Syst. Evol. Microbiol.">
        <title>The Global Catalogue of Microorganisms (GCM) 10K type strain sequencing project: providing services to taxonomists for standard genome sequencing and annotation.</title>
        <authorList>
            <consortium name="The Broad Institute Genomics Platform"/>
            <consortium name="The Broad Institute Genome Sequencing Center for Infectious Disease"/>
            <person name="Wu L."/>
            <person name="Ma J."/>
        </authorList>
    </citation>
    <scope>NUCLEOTIDE SEQUENCE [LARGE SCALE GENOMIC DNA]</scope>
    <source>
        <strain evidence="2">JCM 18298</strain>
    </source>
</reference>
<evidence type="ECO:0000313" key="2">
    <source>
        <dbReference type="Proteomes" id="UP001500603"/>
    </source>
</evidence>
<dbReference type="EMBL" id="BAABJM010000006">
    <property type="protein sequence ID" value="GAA5064797.1"/>
    <property type="molecule type" value="Genomic_DNA"/>
</dbReference>
<dbReference type="Proteomes" id="UP001500603">
    <property type="component" value="Unassembled WGS sequence"/>
</dbReference>
<proteinExistence type="predicted"/>
<sequence length="90" mass="9730">MAPLAFEVDAADRTDFDAVESDIGADPDTLAHVVGDESDADLVGRCGIRDDAPCEEYRQREEDGADAEYPGAYRSDFGPWQGIGWHGVTP</sequence>
<name>A0ABP9KVM6_9NOCA</name>
<organism evidence="1 2">
    <name type="scientific">Nocardia callitridis</name>
    <dbReference type="NCBI Taxonomy" id="648753"/>
    <lineage>
        <taxon>Bacteria</taxon>
        <taxon>Bacillati</taxon>
        <taxon>Actinomycetota</taxon>
        <taxon>Actinomycetes</taxon>
        <taxon>Mycobacteriales</taxon>
        <taxon>Nocardiaceae</taxon>
        <taxon>Nocardia</taxon>
    </lineage>
</organism>